<proteinExistence type="predicted"/>
<evidence type="ECO:0000313" key="2">
    <source>
        <dbReference type="Proteomes" id="UP001221757"/>
    </source>
</evidence>
<evidence type="ECO:0000313" key="1">
    <source>
        <dbReference type="EMBL" id="KAJ7668920.1"/>
    </source>
</evidence>
<reference evidence="1" key="1">
    <citation type="submission" date="2023-03" db="EMBL/GenBank/DDBJ databases">
        <title>Massive genome expansion in bonnet fungi (Mycena s.s.) driven by repeated elements and novel gene families across ecological guilds.</title>
        <authorList>
            <consortium name="Lawrence Berkeley National Laboratory"/>
            <person name="Harder C.B."/>
            <person name="Miyauchi S."/>
            <person name="Viragh M."/>
            <person name="Kuo A."/>
            <person name="Thoen E."/>
            <person name="Andreopoulos B."/>
            <person name="Lu D."/>
            <person name="Skrede I."/>
            <person name="Drula E."/>
            <person name="Henrissat B."/>
            <person name="Morin E."/>
            <person name="Kohler A."/>
            <person name="Barry K."/>
            <person name="LaButti K."/>
            <person name="Morin E."/>
            <person name="Salamov A."/>
            <person name="Lipzen A."/>
            <person name="Mereny Z."/>
            <person name="Hegedus B."/>
            <person name="Baldrian P."/>
            <person name="Stursova M."/>
            <person name="Weitz H."/>
            <person name="Taylor A."/>
            <person name="Grigoriev I.V."/>
            <person name="Nagy L.G."/>
            <person name="Martin F."/>
            <person name="Kauserud H."/>
        </authorList>
    </citation>
    <scope>NUCLEOTIDE SEQUENCE</scope>
    <source>
        <strain evidence="1">CBHHK067</strain>
    </source>
</reference>
<sequence length="92" mass="10256">MMTQFVAGVPFITTEGLESSVTERGQHEWGRAESKTETIKSSVLVTLPARSKAHIIVRVKRKTIEVPFTYKDTRTDPELEAASVSEHRGCLP</sequence>
<dbReference type="Proteomes" id="UP001221757">
    <property type="component" value="Unassembled WGS sequence"/>
</dbReference>
<dbReference type="SUPFAM" id="SSF56973">
    <property type="entry name" value="Aerolisin/ETX pore-forming domain"/>
    <property type="match status" value="1"/>
</dbReference>
<organism evidence="1 2">
    <name type="scientific">Mycena rosella</name>
    <name type="common">Pink bonnet</name>
    <name type="synonym">Agaricus rosellus</name>
    <dbReference type="NCBI Taxonomy" id="1033263"/>
    <lineage>
        <taxon>Eukaryota</taxon>
        <taxon>Fungi</taxon>
        <taxon>Dikarya</taxon>
        <taxon>Basidiomycota</taxon>
        <taxon>Agaricomycotina</taxon>
        <taxon>Agaricomycetes</taxon>
        <taxon>Agaricomycetidae</taxon>
        <taxon>Agaricales</taxon>
        <taxon>Marasmiineae</taxon>
        <taxon>Mycenaceae</taxon>
        <taxon>Mycena</taxon>
    </lineage>
</organism>
<dbReference type="EMBL" id="JARKIE010000191">
    <property type="protein sequence ID" value="KAJ7668920.1"/>
    <property type="molecule type" value="Genomic_DNA"/>
</dbReference>
<dbReference type="PANTHER" id="PTHR39244:SF5">
    <property type="entry name" value="NATTERIN-3-LIKE"/>
    <property type="match status" value="1"/>
</dbReference>
<dbReference type="Gene3D" id="2.170.15.10">
    <property type="entry name" value="Proaerolysin, chain A, domain 3"/>
    <property type="match status" value="1"/>
</dbReference>
<dbReference type="InterPro" id="IPR053237">
    <property type="entry name" value="Natterin_C"/>
</dbReference>
<comment type="caution">
    <text evidence="1">The sequence shown here is derived from an EMBL/GenBank/DDBJ whole genome shotgun (WGS) entry which is preliminary data.</text>
</comment>
<protein>
    <submittedName>
        <fullName evidence="1">Uncharacterized protein</fullName>
    </submittedName>
</protein>
<keyword evidence="2" id="KW-1185">Reference proteome</keyword>
<dbReference type="AlphaFoldDB" id="A0AAD7CXZ1"/>
<gene>
    <name evidence="1" type="ORF">B0H17DRAFT_1087242</name>
</gene>
<name>A0AAD7CXZ1_MYCRO</name>
<accession>A0AAD7CXZ1</accession>
<dbReference type="PANTHER" id="PTHR39244">
    <property type="entry name" value="NATTERIN-4"/>
    <property type="match status" value="1"/>
</dbReference>